<proteinExistence type="predicted"/>
<dbReference type="EMBL" id="CADCTZ010000159">
    <property type="protein sequence ID" value="CAA9315691.1"/>
    <property type="molecule type" value="Genomic_DNA"/>
</dbReference>
<gene>
    <name evidence="1" type="ORF">AVDCRST_MAG84-1053</name>
</gene>
<dbReference type="AlphaFoldDB" id="A0A6J4KVA9"/>
<evidence type="ECO:0000313" key="1">
    <source>
        <dbReference type="EMBL" id="CAA9315691.1"/>
    </source>
</evidence>
<protein>
    <submittedName>
        <fullName evidence="1">Uncharacterized protein</fullName>
    </submittedName>
</protein>
<organism evidence="1">
    <name type="scientific">uncultured Microcoleus sp</name>
    <dbReference type="NCBI Taxonomy" id="259945"/>
    <lineage>
        <taxon>Bacteria</taxon>
        <taxon>Bacillati</taxon>
        <taxon>Cyanobacteriota</taxon>
        <taxon>Cyanophyceae</taxon>
        <taxon>Oscillatoriophycideae</taxon>
        <taxon>Oscillatoriales</taxon>
        <taxon>Microcoleaceae</taxon>
        <taxon>Microcoleus</taxon>
        <taxon>environmental samples</taxon>
    </lineage>
</organism>
<accession>A0A6J4KVA9</accession>
<sequence length="37" mass="4541">MTLRQSQIDNSLKESKYHISDKKSRVFGRKYKFFNLF</sequence>
<name>A0A6J4KVA9_9CYAN</name>
<reference evidence="1" key="1">
    <citation type="submission" date="2020-02" db="EMBL/GenBank/DDBJ databases">
        <authorList>
            <person name="Meier V. D."/>
        </authorList>
    </citation>
    <scope>NUCLEOTIDE SEQUENCE</scope>
    <source>
        <strain evidence="1">AVDCRST_MAG84</strain>
    </source>
</reference>